<reference evidence="1 2" key="2">
    <citation type="journal article" date="2022" name="Mol. Ecol. Resour.">
        <title>The genomes of chicory, endive, great burdock and yacon provide insights into Asteraceae paleo-polyploidization history and plant inulin production.</title>
        <authorList>
            <person name="Fan W."/>
            <person name="Wang S."/>
            <person name="Wang H."/>
            <person name="Wang A."/>
            <person name="Jiang F."/>
            <person name="Liu H."/>
            <person name="Zhao H."/>
            <person name="Xu D."/>
            <person name="Zhang Y."/>
        </authorList>
    </citation>
    <scope>NUCLEOTIDE SEQUENCE [LARGE SCALE GENOMIC DNA]</scope>
    <source>
        <strain evidence="2">cv. Niubang</strain>
    </source>
</reference>
<name>A0ACB8ZIY5_ARCLA</name>
<accession>A0ACB8ZIY5</accession>
<sequence>MASPSIPPTIAVGVKQFGVTVVIIVAINNCISTNGGVEIGSIRCDVIEDVVFDPQITARKLDLEKPNLVEVFEDLSKGMMSNSAAMLHLIIIVDISEGERRRRQGRRR</sequence>
<proteinExistence type="predicted"/>
<organism evidence="1 2">
    <name type="scientific">Arctium lappa</name>
    <name type="common">Greater burdock</name>
    <name type="synonym">Lappa major</name>
    <dbReference type="NCBI Taxonomy" id="4217"/>
    <lineage>
        <taxon>Eukaryota</taxon>
        <taxon>Viridiplantae</taxon>
        <taxon>Streptophyta</taxon>
        <taxon>Embryophyta</taxon>
        <taxon>Tracheophyta</taxon>
        <taxon>Spermatophyta</taxon>
        <taxon>Magnoliopsida</taxon>
        <taxon>eudicotyledons</taxon>
        <taxon>Gunneridae</taxon>
        <taxon>Pentapetalae</taxon>
        <taxon>asterids</taxon>
        <taxon>campanulids</taxon>
        <taxon>Asterales</taxon>
        <taxon>Asteraceae</taxon>
        <taxon>Carduoideae</taxon>
        <taxon>Cardueae</taxon>
        <taxon>Arctiinae</taxon>
        <taxon>Arctium</taxon>
    </lineage>
</organism>
<dbReference type="Proteomes" id="UP001055879">
    <property type="component" value="Linkage Group LG10"/>
</dbReference>
<gene>
    <name evidence="1" type="ORF">L6452_30163</name>
</gene>
<protein>
    <submittedName>
        <fullName evidence="1">Uncharacterized protein</fullName>
    </submittedName>
</protein>
<evidence type="ECO:0000313" key="1">
    <source>
        <dbReference type="EMBL" id="KAI3697269.1"/>
    </source>
</evidence>
<comment type="caution">
    <text evidence="1">The sequence shown here is derived from an EMBL/GenBank/DDBJ whole genome shotgun (WGS) entry which is preliminary data.</text>
</comment>
<evidence type="ECO:0000313" key="2">
    <source>
        <dbReference type="Proteomes" id="UP001055879"/>
    </source>
</evidence>
<dbReference type="EMBL" id="CM042056">
    <property type="protein sequence ID" value="KAI3697269.1"/>
    <property type="molecule type" value="Genomic_DNA"/>
</dbReference>
<reference evidence="2" key="1">
    <citation type="journal article" date="2022" name="Mol. Ecol. Resour.">
        <title>The genomes of chicory, endive, great burdock and yacon provide insights into Asteraceae palaeo-polyploidization history and plant inulin production.</title>
        <authorList>
            <person name="Fan W."/>
            <person name="Wang S."/>
            <person name="Wang H."/>
            <person name="Wang A."/>
            <person name="Jiang F."/>
            <person name="Liu H."/>
            <person name="Zhao H."/>
            <person name="Xu D."/>
            <person name="Zhang Y."/>
        </authorList>
    </citation>
    <scope>NUCLEOTIDE SEQUENCE [LARGE SCALE GENOMIC DNA]</scope>
    <source>
        <strain evidence="2">cv. Niubang</strain>
    </source>
</reference>
<keyword evidence="2" id="KW-1185">Reference proteome</keyword>